<comment type="caution">
    <text evidence="6">The sequence shown here is derived from an EMBL/GenBank/DDBJ whole genome shotgun (WGS) entry which is preliminary data.</text>
</comment>
<dbReference type="Gene3D" id="3.30.43.10">
    <property type="entry name" value="Uridine Diphospho-n-acetylenolpyruvylglucosamine Reductase, domain 2"/>
    <property type="match status" value="1"/>
</dbReference>
<dbReference type="InterPro" id="IPR016167">
    <property type="entry name" value="FAD-bd_PCMH_sub1"/>
</dbReference>
<reference evidence="6" key="1">
    <citation type="submission" date="2022-07" db="EMBL/GenBank/DDBJ databases">
        <title>Fungi with potential for degradation of polypropylene.</title>
        <authorList>
            <person name="Gostincar C."/>
        </authorList>
    </citation>
    <scope>NUCLEOTIDE SEQUENCE</scope>
    <source>
        <strain evidence="6">EXF-13308</strain>
    </source>
</reference>
<dbReference type="InterPro" id="IPR050416">
    <property type="entry name" value="FAD-linked_Oxidoreductase"/>
</dbReference>
<evidence type="ECO:0000256" key="3">
    <source>
        <dbReference type="ARBA" id="ARBA00022630"/>
    </source>
</evidence>
<keyword evidence="7" id="KW-1185">Reference proteome</keyword>
<dbReference type="InterPro" id="IPR016169">
    <property type="entry name" value="FAD-bd_PCMH_sub2"/>
</dbReference>
<dbReference type="Gene3D" id="3.30.465.10">
    <property type="match status" value="1"/>
</dbReference>
<dbReference type="EMBL" id="JANBVO010000002">
    <property type="protein sequence ID" value="KAJ9156661.1"/>
    <property type="molecule type" value="Genomic_DNA"/>
</dbReference>
<proteinExistence type="inferred from homology"/>
<keyword evidence="4" id="KW-0274">FAD</keyword>
<sequence length="377" mass="41704">MRPLLHWGFTNGTTRWSALDQPNITAVVWVVTEGDVQQTIKFANANSIPFLAKGGGHVIGDGRKAIIEAGAEFGEVTRSLWNLGKQVSSTACDCGRFGLVTDNLISARLMLANGEIITASKTEHADLFWAEEDRWAFEQYVFSQDTLEALFEVANGMLPNSYYIPPVELTHYAHFERRLEFDAVDKRKPVIVFWIIWQGLAIPPEYTSLLHMLKPLNLTTGVVETTGLNLLAGAAYDTPNCGNGASTMLFPVSTKAYNTTALRAAFDLYAAFPPWLSNFFVLLEGYSTAAVHAVPAHGTAYPDRFNNLLVAPLMLYSPGSGDSEDEAIYIGEGVRQMLVEGSGGPLHAYVNYARGDENPEALYGYEKWRFNYYNPIH</sequence>
<keyword evidence="3" id="KW-0285">Flavoprotein</keyword>
<name>A0AA38SBN7_9PEZI</name>
<dbReference type="AlphaFoldDB" id="A0AA38SBN7"/>
<keyword evidence="5" id="KW-0560">Oxidoreductase</keyword>
<evidence type="ECO:0000313" key="6">
    <source>
        <dbReference type="EMBL" id="KAJ9156661.1"/>
    </source>
</evidence>
<organism evidence="6 7">
    <name type="scientific">Pleurostoma richardsiae</name>
    <dbReference type="NCBI Taxonomy" id="41990"/>
    <lineage>
        <taxon>Eukaryota</taxon>
        <taxon>Fungi</taxon>
        <taxon>Dikarya</taxon>
        <taxon>Ascomycota</taxon>
        <taxon>Pezizomycotina</taxon>
        <taxon>Sordariomycetes</taxon>
        <taxon>Sordariomycetidae</taxon>
        <taxon>Calosphaeriales</taxon>
        <taxon>Pleurostomataceae</taxon>
        <taxon>Pleurostoma</taxon>
    </lineage>
</organism>
<evidence type="ECO:0000256" key="2">
    <source>
        <dbReference type="ARBA" id="ARBA00005466"/>
    </source>
</evidence>
<dbReference type="PANTHER" id="PTHR42973">
    <property type="entry name" value="BINDING OXIDOREDUCTASE, PUTATIVE (AFU_ORTHOLOGUE AFUA_1G17690)-RELATED"/>
    <property type="match status" value="1"/>
</dbReference>
<protein>
    <submittedName>
        <fullName evidence="6">FAD-binding domain-containing protein</fullName>
    </submittedName>
</protein>
<dbReference type="InterPro" id="IPR036318">
    <property type="entry name" value="FAD-bd_PCMH-like_sf"/>
</dbReference>
<comment type="cofactor">
    <cofactor evidence="1">
        <name>FAD</name>
        <dbReference type="ChEBI" id="CHEBI:57692"/>
    </cofactor>
</comment>
<dbReference type="GO" id="GO:0050660">
    <property type="term" value="F:flavin adenine dinucleotide binding"/>
    <property type="evidence" value="ECO:0007669"/>
    <property type="project" value="InterPro"/>
</dbReference>
<comment type="similarity">
    <text evidence="2">Belongs to the oxygen-dependent FAD-linked oxidoreductase family.</text>
</comment>
<evidence type="ECO:0000256" key="4">
    <source>
        <dbReference type="ARBA" id="ARBA00022827"/>
    </source>
</evidence>
<dbReference type="Gene3D" id="3.40.462.20">
    <property type="match status" value="1"/>
</dbReference>
<evidence type="ECO:0000256" key="1">
    <source>
        <dbReference type="ARBA" id="ARBA00001974"/>
    </source>
</evidence>
<dbReference type="SUPFAM" id="SSF56176">
    <property type="entry name" value="FAD-binding/transporter-associated domain-like"/>
    <property type="match status" value="1"/>
</dbReference>
<evidence type="ECO:0000313" key="7">
    <source>
        <dbReference type="Proteomes" id="UP001174694"/>
    </source>
</evidence>
<dbReference type="GO" id="GO:0016491">
    <property type="term" value="F:oxidoreductase activity"/>
    <property type="evidence" value="ECO:0007669"/>
    <property type="project" value="UniProtKB-KW"/>
</dbReference>
<evidence type="ECO:0000256" key="5">
    <source>
        <dbReference type="ARBA" id="ARBA00023002"/>
    </source>
</evidence>
<accession>A0AA38SBN7</accession>
<dbReference type="PANTHER" id="PTHR42973:SF39">
    <property type="entry name" value="FAD-BINDING PCMH-TYPE DOMAIN-CONTAINING PROTEIN"/>
    <property type="match status" value="1"/>
</dbReference>
<dbReference type="Proteomes" id="UP001174694">
    <property type="component" value="Unassembled WGS sequence"/>
</dbReference>
<gene>
    <name evidence="6" type="ORF">NKR23_g1483</name>
</gene>